<keyword evidence="1" id="KW-0812">Transmembrane</keyword>
<name>E8ZKP6_MYCHL</name>
<feature type="transmembrane region" description="Helical" evidence="1">
    <location>
        <begin position="6"/>
        <end position="27"/>
    </location>
</feature>
<dbReference type="EMBL" id="FR773153">
    <property type="protein sequence ID" value="CBY92212.1"/>
    <property type="molecule type" value="Genomic_DNA"/>
</dbReference>
<keyword evidence="3" id="KW-1185">Reference proteome</keyword>
<evidence type="ECO:0000313" key="3">
    <source>
        <dbReference type="Proteomes" id="UP000008637"/>
    </source>
</evidence>
<dbReference type="KEGG" id="mha:HF1_02040"/>
<dbReference type="AlphaFoldDB" id="E8ZKP6"/>
<protein>
    <recommendedName>
        <fullName evidence="4">Lipoprotein</fullName>
    </recommendedName>
</protein>
<dbReference type="PROSITE" id="PS51257">
    <property type="entry name" value="PROKAR_LIPOPROTEIN"/>
    <property type="match status" value="1"/>
</dbReference>
<reference evidence="2 3" key="1">
    <citation type="journal article" date="2011" name="J. Bacteriol.">
        <title>Complete genome sequence of Mycoplasma haemofelis, a hemotropic mycoplasma.</title>
        <authorList>
            <person name="Barker E.N."/>
            <person name="Helps C.R."/>
            <person name="Peters I.R."/>
            <person name="Darby A.C."/>
            <person name="Radford A.D."/>
            <person name="Tasker S."/>
        </authorList>
    </citation>
    <scope>NUCLEOTIDE SEQUENCE [LARGE SCALE GENOMIC DNA]</scope>
    <source>
        <strain evidence="2 3">Langford 1</strain>
    </source>
</reference>
<keyword evidence="1" id="KW-0472">Membrane</keyword>
<keyword evidence="1" id="KW-1133">Transmembrane helix</keyword>
<dbReference type="Proteomes" id="UP000008637">
    <property type="component" value="Chromosome"/>
</dbReference>
<evidence type="ECO:0000256" key="1">
    <source>
        <dbReference type="SAM" id="Phobius"/>
    </source>
</evidence>
<proteinExistence type="predicted"/>
<gene>
    <name evidence="2" type="ordered locus">HF1_02040</name>
</gene>
<evidence type="ECO:0000313" key="2">
    <source>
        <dbReference type="EMBL" id="CBY92212.1"/>
    </source>
</evidence>
<sequence>MTTKTLGLGALGGAGVAGACGGGYLLMKEKTIGDRVSKSGLVLIKSGDSEAWKLAAKHIKSSEDSLHSDLTEFDSSITNKETTDLDKAKVALEKWCLKASSKDLSEQNIRDYLDKVKSRCTTPPSNIKEKLKRDGKAFTGNWSNKFNSLKTNHAQDSDLESHLKASGDNITETLSQVSSQTEKYVSALQKWCESKLDLKLEHTDYESMYPKVISRCI</sequence>
<accession>E8ZKP6</accession>
<dbReference type="HOGENOM" id="CLU_109325_0_0_14"/>
<evidence type="ECO:0008006" key="4">
    <source>
        <dbReference type="Google" id="ProtNLM"/>
    </source>
</evidence>
<organism evidence="2 3">
    <name type="scientific">Mycoplasma haemofelis (strain Langford 1)</name>
    <name type="common">Haemobartonella felis</name>
    <dbReference type="NCBI Taxonomy" id="941640"/>
    <lineage>
        <taxon>Bacteria</taxon>
        <taxon>Bacillati</taxon>
        <taxon>Mycoplasmatota</taxon>
        <taxon>Mollicutes</taxon>
        <taxon>Mycoplasmataceae</taxon>
        <taxon>Mycoplasma</taxon>
    </lineage>
</organism>
<dbReference type="OrthoDB" id="9823935at2"/>